<name>A0A1F5LGZ9_PENAI</name>
<dbReference type="AlphaFoldDB" id="A0A1F5LGZ9"/>
<organism evidence="1 2">
    <name type="scientific">Penicillium arizonense</name>
    <dbReference type="NCBI Taxonomy" id="1835702"/>
    <lineage>
        <taxon>Eukaryota</taxon>
        <taxon>Fungi</taxon>
        <taxon>Dikarya</taxon>
        <taxon>Ascomycota</taxon>
        <taxon>Pezizomycotina</taxon>
        <taxon>Eurotiomycetes</taxon>
        <taxon>Eurotiomycetidae</taxon>
        <taxon>Eurotiales</taxon>
        <taxon>Aspergillaceae</taxon>
        <taxon>Penicillium</taxon>
    </lineage>
</organism>
<dbReference type="STRING" id="1835702.A0A1F5LGZ9"/>
<dbReference type="GeneID" id="34577161"/>
<evidence type="ECO:0000313" key="2">
    <source>
        <dbReference type="Proteomes" id="UP000177622"/>
    </source>
</evidence>
<keyword evidence="2" id="KW-1185">Reference proteome</keyword>
<dbReference type="Proteomes" id="UP000177622">
    <property type="component" value="Unassembled WGS sequence"/>
</dbReference>
<protein>
    <submittedName>
        <fullName evidence="1">Uncharacterized protein</fullName>
    </submittedName>
</protein>
<dbReference type="Gene3D" id="3.20.20.70">
    <property type="entry name" value="Aldolase class I"/>
    <property type="match status" value="1"/>
</dbReference>
<proteinExistence type="predicted"/>
<reference evidence="1 2" key="1">
    <citation type="journal article" date="2016" name="Sci. Rep.">
        <title>Penicillium arizonense, a new, genome sequenced fungal species, reveals a high chemical diversity in secreted metabolites.</title>
        <authorList>
            <person name="Grijseels S."/>
            <person name="Nielsen J.C."/>
            <person name="Randelovic M."/>
            <person name="Nielsen J."/>
            <person name="Nielsen K.F."/>
            <person name="Workman M."/>
            <person name="Frisvad J.C."/>
        </authorList>
    </citation>
    <scope>NUCLEOTIDE SEQUENCE [LARGE SCALE GENOMIC DNA]</scope>
    <source>
        <strain evidence="1 2">CBS 141311</strain>
    </source>
</reference>
<comment type="caution">
    <text evidence="1">The sequence shown here is derived from an EMBL/GenBank/DDBJ whole genome shotgun (WGS) entry which is preliminary data.</text>
</comment>
<evidence type="ECO:0000313" key="1">
    <source>
        <dbReference type="EMBL" id="OGE52346.1"/>
    </source>
</evidence>
<dbReference type="OrthoDB" id="10263753at2759"/>
<accession>A0A1F5LGZ9</accession>
<dbReference type="InterPro" id="IPR013785">
    <property type="entry name" value="Aldolase_TIM"/>
</dbReference>
<sequence>MSTAGDWIPENPILAYLQTLIATKKNLPHGQPVAAYVSHSHTDSASLLRLAAELGPHIAILQVPAEVIDDWSSDTIDELQYLARKHGFLLWEGSKILNSLVGFMGRGDAPLETRQALSELIKKSYACGPIRTATWANVATSWAPAVAVNQQEKDALIPTLRTAAREAVATTAKTIQTEISVERNNDLSEDEMEVSHSFESTSTGWKEFSPDNMGGALRKLSTISVTEYKTPHPDVQPDDGVPAPPTLARSISLCLPSSINTGFKPEFRQSSIIAALANSDFVLGFATSEPFFINHRGNDIFELALMDGCGVAQEGMDCSLLSNSPYVDKQGSMAIFSLIPPPLGNGFEYDPNFKPNGRTVSDSEIPASAQYLHHIVGQAVAFREQSRQEHEPNGSRSEQVGPNLLHFPAVIIA</sequence>
<dbReference type="EMBL" id="LXJU01000010">
    <property type="protein sequence ID" value="OGE52346.1"/>
    <property type="molecule type" value="Genomic_DNA"/>
</dbReference>
<dbReference type="RefSeq" id="XP_022487788.1">
    <property type="nucleotide sequence ID" value="XM_022632427.1"/>
</dbReference>
<gene>
    <name evidence="1" type="ORF">PENARI_c010G11594</name>
</gene>